<sequence>MLKSVKRPDGEMVSFEYDPLGRRISKTYKDRTTRWVWDGNVPLHEWTDEEDITTWVFEEGRFVPCAKLQNGESYSIITDYLGTPTEMYNSDGKKTWSAELDIYGCVRTFRGRSLSDCPFRYQGQYEDEETGLYYNRFRYYDPNTGTFISQDPIGLAGNNPTLYGYVSDTNSWVDPLGLAPWEKGGFNDWFNNASVQDVLDNKKAVEAALRAPGGKHEMFPVSIAYKARELGFTAEEIKSMSVDTGKITFVDVPDDLGNLLEGKHHASSASSFFHNRLIEDLSKAKTKLEAMDIIKKHHDAHMRTSHH</sequence>
<reference evidence="3 4" key="1">
    <citation type="submission" date="2018-06" db="EMBL/GenBank/DDBJ databases">
        <authorList>
            <consortium name="Pathogen Informatics"/>
            <person name="Doyle S."/>
        </authorList>
    </citation>
    <scope>NUCLEOTIDE SEQUENCE [LARGE SCALE GENOMIC DNA]</scope>
    <source>
        <strain evidence="3 4">NCTC11632</strain>
    </source>
</reference>
<proteinExistence type="predicted"/>
<dbReference type="NCBIfam" id="TIGR01643">
    <property type="entry name" value="YD_repeat_2x"/>
    <property type="match status" value="1"/>
</dbReference>
<protein>
    <submittedName>
        <fullName evidence="3">Cell wall-associated polypeptide CWBP200</fullName>
    </submittedName>
</protein>
<feature type="domain" description="Teneurin-like YD-shell" evidence="2">
    <location>
        <begin position="9"/>
        <end position="151"/>
    </location>
</feature>
<evidence type="ECO:0000259" key="2">
    <source>
        <dbReference type="Pfam" id="PF25023"/>
    </source>
</evidence>
<organism evidence="3 4">
    <name type="scientific">Porphyromonas macacae</name>
    <dbReference type="NCBI Taxonomy" id="28115"/>
    <lineage>
        <taxon>Bacteria</taxon>
        <taxon>Pseudomonadati</taxon>
        <taxon>Bacteroidota</taxon>
        <taxon>Bacteroidia</taxon>
        <taxon>Bacteroidales</taxon>
        <taxon>Porphyromonadaceae</taxon>
        <taxon>Porphyromonas</taxon>
    </lineage>
</organism>
<dbReference type="Pfam" id="PF25023">
    <property type="entry name" value="TEN_YD-shell"/>
    <property type="match status" value="1"/>
</dbReference>
<evidence type="ECO:0000256" key="1">
    <source>
        <dbReference type="ARBA" id="ARBA00022737"/>
    </source>
</evidence>
<dbReference type="InterPro" id="IPR050708">
    <property type="entry name" value="T6SS_VgrG/RHS"/>
</dbReference>
<accession>A0A379E8B8</accession>
<dbReference type="AlphaFoldDB" id="A0A379E8B8"/>
<dbReference type="InterPro" id="IPR022385">
    <property type="entry name" value="Rhs_assc_core"/>
</dbReference>
<gene>
    <name evidence="3" type="primary">wapA_10</name>
    <name evidence="3" type="ORF">NCTC11632_00772</name>
</gene>
<name>A0A379E8B8_9PORP</name>
<dbReference type="PANTHER" id="PTHR32305:SF15">
    <property type="entry name" value="PROTEIN RHSA-RELATED"/>
    <property type="match status" value="1"/>
</dbReference>
<keyword evidence="1" id="KW-0677">Repeat</keyword>
<evidence type="ECO:0000313" key="3">
    <source>
        <dbReference type="EMBL" id="SUB88700.1"/>
    </source>
</evidence>
<dbReference type="InterPro" id="IPR006530">
    <property type="entry name" value="YD"/>
</dbReference>
<dbReference type="RefSeq" id="WP_115096656.1">
    <property type="nucleotide sequence ID" value="NZ_UGTF01000002.1"/>
</dbReference>
<dbReference type="NCBIfam" id="TIGR03696">
    <property type="entry name" value="Rhs_assc_core"/>
    <property type="match status" value="1"/>
</dbReference>
<dbReference type="Gene3D" id="2.180.10.10">
    <property type="entry name" value="RHS repeat-associated core"/>
    <property type="match status" value="1"/>
</dbReference>
<dbReference type="PRINTS" id="PR00394">
    <property type="entry name" value="RHSPROTEIN"/>
</dbReference>
<dbReference type="EMBL" id="UGTF01000002">
    <property type="protein sequence ID" value="SUB88700.1"/>
    <property type="molecule type" value="Genomic_DNA"/>
</dbReference>
<dbReference type="PANTHER" id="PTHR32305">
    <property type="match status" value="1"/>
</dbReference>
<dbReference type="Proteomes" id="UP000254156">
    <property type="component" value="Unassembled WGS sequence"/>
</dbReference>
<evidence type="ECO:0000313" key="4">
    <source>
        <dbReference type="Proteomes" id="UP000254156"/>
    </source>
</evidence>
<dbReference type="InterPro" id="IPR056823">
    <property type="entry name" value="TEN-like_YD-shell"/>
</dbReference>